<organism evidence="2 3">
    <name type="scientific">Nocardiopsis alborubida</name>
    <dbReference type="NCBI Taxonomy" id="146802"/>
    <lineage>
        <taxon>Bacteria</taxon>
        <taxon>Bacillati</taxon>
        <taxon>Actinomycetota</taxon>
        <taxon>Actinomycetes</taxon>
        <taxon>Streptosporangiales</taxon>
        <taxon>Nocardiopsidaceae</taxon>
        <taxon>Nocardiopsis</taxon>
    </lineage>
</organism>
<keyword evidence="1" id="KW-0472">Membrane</keyword>
<feature type="transmembrane region" description="Helical" evidence="1">
    <location>
        <begin position="210"/>
        <end position="230"/>
    </location>
</feature>
<feature type="transmembrane region" description="Helical" evidence="1">
    <location>
        <begin position="185"/>
        <end position="204"/>
    </location>
</feature>
<feature type="transmembrane region" description="Helical" evidence="1">
    <location>
        <begin position="143"/>
        <end position="164"/>
    </location>
</feature>
<evidence type="ECO:0000313" key="2">
    <source>
        <dbReference type="EMBL" id="NKY96241.1"/>
    </source>
</evidence>
<dbReference type="EMBL" id="JAAXPG010000001">
    <property type="protein sequence ID" value="NKY96241.1"/>
    <property type="molecule type" value="Genomic_DNA"/>
</dbReference>
<sequence>MNGTDDPVEANVERPRIPFSGILLSAAAVALMALVSWTAWPDLPGTVLSGRTNLDGTPDTVPRAVLALALPLTTGLLAVVLSVAAVFGSRLQSGLQEALGLPAGPTPRSTTRGMNALLCLLSLFLLVAHGVLVLGQAGWDLPISRVMGVATGLFLAGVGAALPAPGPGADHDTPLVRWWSAAHRLMRAGFVLVGLVQAAVVLLVDHALVWLLAPLLLLPVMCAAMVLPILRGRA</sequence>
<comment type="caution">
    <text evidence="2">The sequence shown here is derived from an EMBL/GenBank/DDBJ whole genome shotgun (WGS) entry which is preliminary data.</text>
</comment>
<accession>A0A7X6M7R3</accession>
<keyword evidence="1" id="KW-0812">Transmembrane</keyword>
<protein>
    <recommendedName>
        <fullName evidence="4">DUF1648 domain-containing protein</fullName>
    </recommendedName>
</protein>
<keyword evidence="3" id="KW-1185">Reference proteome</keyword>
<keyword evidence="1" id="KW-1133">Transmembrane helix</keyword>
<evidence type="ECO:0000256" key="1">
    <source>
        <dbReference type="SAM" id="Phobius"/>
    </source>
</evidence>
<reference evidence="2 3" key="1">
    <citation type="submission" date="2020-04" db="EMBL/GenBank/DDBJ databases">
        <title>MicrobeNet Type strains.</title>
        <authorList>
            <person name="Nicholson A.C."/>
        </authorList>
    </citation>
    <scope>NUCLEOTIDE SEQUENCE [LARGE SCALE GENOMIC DNA]</scope>
    <source>
        <strain evidence="2 3">ATCC 23612</strain>
    </source>
</reference>
<feature type="transmembrane region" description="Helical" evidence="1">
    <location>
        <begin position="60"/>
        <end position="87"/>
    </location>
</feature>
<name>A0A7X6M7R3_9ACTN</name>
<feature type="transmembrane region" description="Helical" evidence="1">
    <location>
        <begin position="21"/>
        <end position="40"/>
    </location>
</feature>
<gene>
    <name evidence="2" type="ORF">HGB44_00905</name>
</gene>
<evidence type="ECO:0008006" key="4">
    <source>
        <dbReference type="Google" id="ProtNLM"/>
    </source>
</evidence>
<proteinExistence type="predicted"/>
<feature type="transmembrane region" description="Helical" evidence="1">
    <location>
        <begin position="116"/>
        <end position="137"/>
    </location>
</feature>
<dbReference type="Proteomes" id="UP000553209">
    <property type="component" value="Unassembled WGS sequence"/>
</dbReference>
<dbReference type="AlphaFoldDB" id="A0A7X6M7R3"/>
<evidence type="ECO:0000313" key="3">
    <source>
        <dbReference type="Proteomes" id="UP000553209"/>
    </source>
</evidence>